<dbReference type="CDD" id="cd03443">
    <property type="entry name" value="PaaI_thioesterase"/>
    <property type="match status" value="1"/>
</dbReference>
<gene>
    <name evidence="3" type="ORF">JXQ802_LOCUS9023</name>
    <name evidence="2" type="ORF">PYM288_LOCUS8809</name>
</gene>
<dbReference type="SUPFAM" id="SSF54637">
    <property type="entry name" value="Thioesterase/thiol ester dehydrase-isomerase"/>
    <property type="match status" value="1"/>
</dbReference>
<dbReference type="InterPro" id="IPR052061">
    <property type="entry name" value="PTE-AB_protein"/>
</dbReference>
<comment type="caution">
    <text evidence="3">The sequence shown here is derived from an EMBL/GenBank/DDBJ whole genome shotgun (WGS) entry which is preliminary data.</text>
</comment>
<feature type="domain" description="Thioesterase" evidence="1">
    <location>
        <begin position="112"/>
        <end position="184"/>
    </location>
</feature>
<evidence type="ECO:0000313" key="4">
    <source>
        <dbReference type="Proteomes" id="UP000663870"/>
    </source>
</evidence>
<reference evidence="3" key="1">
    <citation type="submission" date="2021-02" db="EMBL/GenBank/DDBJ databases">
        <authorList>
            <person name="Nowell W R."/>
        </authorList>
    </citation>
    <scope>NUCLEOTIDE SEQUENCE</scope>
</reference>
<dbReference type="Pfam" id="PF03061">
    <property type="entry name" value="4HBT"/>
    <property type="match status" value="1"/>
</dbReference>
<organism evidence="3 4">
    <name type="scientific">Rotaria sordida</name>
    <dbReference type="NCBI Taxonomy" id="392033"/>
    <lineage>
        <taxon>Eukaryota</taxon>
        <taxon>Metazoa</taxon>
        <taxon>Spiralia</taxon>
        <taxon>Gnathifera</taxon>
        <taxon>Rotifera</taxon>
        <taxon>Eurotatoria</taxon>
        <taxon>Bdelloidea</taxon>
        <taxon>Philodinida</taxon>
        <taxon>Philodinidae</taxon>
        <taxon>Rotaria</taxon>
    </lineage>
</organism>
<dbReference type="InterPro" id="IPR029069">
    <property type="entry name" value="HotDog_dom_sf"/>
</dbReference>
<dbReference type="Proteomes" id="UP000663854">
    <property type="component" value="Unassembled WGS sequence"/>
</dbReference>
<dbReference type="EMBL" id="CAJNOL010000163">
    <property type="protein sequence ID" value="CAF0898376.1"/>
    <property type="molecule type" value="Genomic_DNA"/>
</dbReference>
<accession>A0A813ZGI4</accession>
<proteinExistence type="predicted"/>
<dbReference type="EMBL" id="CAJNOH010000121">
    <property type="protein sequence ID" value="CAF0886471.1"/>
    <property type="molecule type" value="Genomic_DNA"/>
</dbReference>
<dbReference type="Proteomes" id="UP000663870">
    <property type="component" value="Unassembled WGS sequence"/>
</dbReference>
<name>A0A813ZGI4_9BILA</name>
<evidence type="ECO:0000313" key="2">
    <source>
        <dbReference type="EMBL" id="CAF0886471.1"/>
    </source>
</evidence>
<dbReference type="PANTHER" id="PTHR47260">
    <property type="entry name" value="UPF0644 PROTEIN PB2B4.06"/>
    <property type="match status" value="1"/>
</dbReference>
<dbReference type="PANTHER" id="PTHR47260:SF1">
    <property type="entry name" value="UPF0644 PROTEIN PB2B4.06"/>
    <property type="match status" value="1"/>
</dbReference>
<dbReference type="InterPro" id="IPR006683">
    <property type="entry name" value="Thioestr_dom"/>
</dbReference>
<evidence type="ECO:0000313" key="3">
    <source>
        <dbReference type="EMBL" id="CAF0898376.1"/>
    </source>
</evidence>
<sequence length="210" mass="23224">MVDQSDIVELPAIPSDAPEWVRALPSNGRFVDRTKLYDITGHILFDSLLNSNGIRHFFFFMANEQQAQRAQKAFNGDLTNPSSSSHDDSTINDKFEVRVAFHLGEGICGHKGIVHGGLTATMLDEVSGAAAFSCVGPCFTANLNIDYLKPLMTPAWVLVRAHVERHEGRKVFIHGTVENGEGIVYAKAVGLFIKPKLSVKEHVQQHQEKE</sequence>
<dbReference type="Gene3D" id="3.10.129.10">
    <property type="entry name" value="Hotdog Thioesterase"/>
    <property type="match status" value="1"/>
</dbReference>
<evidence type="ECO:0000259" key="1">
    <source>
        <dbReference type="Pfam" id="PF03061"/>
    </source>
</evidence>
<keyword evidence="4" id="KW-1185">Reference proteome</keyword>
<dbReference type="AlphaFoldDB" id="A0A813ZGI4"/>
<protein>
    <recommendedName>
        <fullName evidence="1">Thioesterase domain-containing protein</fullName>
    </recommendedName>
</protein>